<proteinExistence type="predicted"/>
<evidence type="ECO:0000256" key="1">
    <source>
        <dbReference type="SAM" id="Phobius"/>
    </source>
</evidence>
<sequence>MADPTLYLRGVVVAGLVAFVGLPIGADIVTTARIGAMTVLGAKSPGCRLAGVTDGDTVRLYCASRGLISARLIGFDTPELFSAKCASEFRDALRAKWGLRWMLMTSQDVKFVREGTDDYGRALVFASADGVPVARAMIESGLARPYDGGARLGWC</sequence>
<keyword evidence="1" id="KW-0472">Membrane</keyword>
<keyword evidence="1" id="KW-0812">Transmembrane</keyword>
<dbReference type="InterPro" id="IPR016071">
    <property type="entry name" value="Staphylococal_nuclease_OB-fold"/>
</dbReference>
<dbReference type="SUPFAM" id="SSF50199">
    <property type="entry name" value="Staphylococcal nuclease"/>
    <property type="match status" value="1"/>
</dbReference>
<dbReference type="AlphaFoldDB" id="A0A0A0HPX5"/>
<reference evidence="3 4" key="1">
    <citation type="submission" date="2013-01" db="EMBL/GenBank/DDBJ databases">
        <authorList>
            <person name="Fiebig A."/>
            <person name="Goeker M."/>
            <person name="Klenk H.-P.P."/>
        </authorList>
    </citation>
    <scope>NUCLEOTIDE SEQUENCE [LARGE SCALE GENOMIC DNA]</scope>
    <source>
        <strain evidence="3 4">DSM 17069</strain>
    </source>
</reference>
<feature type="domain" description="TNase-like" evidence="2">
    <location>
        <begin position="71"/>
        <end position="146"/>
    </location>
</feature>
<accession>A0A0A0HPX5</accession>
<keyword evidence="1" id="KW-1133">Transmembrane helix</keyword>
<evidence type="ECO:0000313" key="4">
    <source>
        <dbReference type="Proteomes" id="UP000030021"/>
    </source>
</evidence>
<dbReference type="Pfam" id="PF00565">
    <property type="entry name" value="SNase"/>
    <property type="match status" value="1"/>
</dbReference>
<dbReference type="EMBL" id="AONH01000007">
    <property type="protein sequence ID" value="KGM88664.1"/>
    <property type="molecule type" value="Genomic_DNA"/>
</dbReference>
<name>A0A0A0HPX5_9RHOB</name>
<dbReference type="RefSeq" id="WP_052115291.1">
    <property type="nucleotide sequence ID" value="NZ_KN293978.2"/>
</dbReference>
<dbReference type="OrthoDB" id="9792155at2"/>
<gene>
    <name evidence="3" type="ORF">rosmuc_01501</name>
</gene>
<protein>
    <submittedName>
        <fullName evidence="3">Micrococcal nuclease (Thermonuclease)-like protein</fullName>
    </submittedName>
</protein>
<dbReference type="InterPro" id="IPR035437">
    <property type="entry name" value="SNase_OB-fold_sf"/>
</dbReference>
<dbReference type="Proteomes" id="UP000030021">
    <property type="component" value="Unassembled WGS sequence"/>
</dbReference>
<dbReference type="HOGENOM" id="CLU_046484_13_2_5"/>
<organism evidence="3 4">
    <name type="scientific">Roseovarius mucosus DSM 17069</name>
    <dbReference type="NCBI Taxonomy" id="1288298"/>
    <lineage>
        <taxon>Bacteria</taxon>
        <taxon>Pseudomonadati</taxon>
        <taxon>Pseudomonadota</taxon>
        <taxon>Alphaproteobacteria</taxon>
        <taxon>Rhodobacterales</taxon>
        <taxon>Roseobacteraceae</taxon>
        <taxon>Roseovarius</taxon>
    </lineage>
</organism>
<evidence type="ECO:0000259" key="2">
    <source>
        <dbReference type="Pfam" id="PF00565"/>
    </source>
</evidence>
<comment type="caution">
    <text evidence="3">The sequence shown here is derived from an EMBL/GenBank/DDBJ whole genome shotgun (WGS) entry which is preliminary data.</text>
</comment>
<dbReference type="PATRIC" id="fig|1288298.3.peg.1514"/>
<evidence type="ECO:0000313" key="3">
    <source>
        <dbReference type="EMBL" id="KGM88664.1"/>
    </source>
</evidence>
<feature type="transmembrane region" description="Helical" evidence="1">
    <location>
        <begin position="6"/>
        <end position="29"/>
    </location>
</feature>
<dbReference type="Gene3D" id="2.40.50.90">
    <property type="match status" value="1"/>
</dbReference>
<dbReference type="eggNOG" id="COG1525">
    <property type="taxonomic scope" value="Bacteria"/>
</dbReference>